<sequence>MFKCDDVLDGVAGRIYSDDCVSAPEQQPIKSREQYAGNVIGWMIRLHSNSENSAFTHCVSAARDGTQRRRRSNEVACAHDPGDASDHLRSERVLQPSLPLGSKGGGEHEFTKFAHSDRTKRGERFLIKRRNNQIGHVVFNQWLLEERKKRNIGQRHLGRHPFSFRTRCDSREPIACLWFVCTRHEIAKISKGKGFAAQRDRPFHAFTRSSGTTCSVNSVANRAGSPPTQLRQSGKPST</sequence>
<feature type="region of interest" description="Disordered" evidence="1">
    <location>
        <begin position="64"/>
        <end position="86"/>
    </location>
</feature>
<evidence type="ECO:0000256" key="1">
    <source>
        <dbReference type="SAM" id="MobiDB-lite"/>
    </source>
</evidence>
<proteinExistence type="predicted"/>
<organism evidence="2">
    <name type="scientific">freshwater metagenome</name>
    <dbReference type="NCBI Taxonomy" id="449393"/>
    <lineage>
        <taxon>unclassified sequences</taxon>
        <taxon>metagenomes</taxon>
        <taxon>ecological metagenomes</taxon>
    </lineage>
</organism>
<accession>A0A6J6HVT0</accession>
<gene>
    <name evidence="2" type="ORF">UFOPK1827_01584</name>
</gene>
<feature type="region of interest" description="Disordered" evidence="1">
    <location>
        <begin position="217"/>
        <end position="238"/>
    </location>
</feature>
<dbReference type="AlphaFoldDB" id="A0A6J6HVT0"/>
<reference evidence="2" key="1">
    <citation type="submission" date="2020-05" db="EMBL/GenBank/DDBJ databases">
        <authorList>
            <person name="Chiriac C."/>
            <person name="Salcher M."/>
            <person name="Ghai R."/>
            <person name="Kavagutti S V."/>
        </authorList>
    </citation>
    <scope>NUCLEOTIDE SEQUENCE</scope>
</reference>
<protein>
    <submittedName>
        <fullName evidence="2">Unannotated protein</fullName>
    </submittedName>
</protein>
<dbReference type="EMBL" id="CAEZUO010000096">
    <property type="protein sequence ID" value="CAB4615659.1"/>
    <property type="molecule type" value="Genomic_DNA"/>
</dbReference>
<evidence type="ECO:0000313" key="2">
    <source>
        <dbReference type="EMBL" id="CAB4615659.1"/>
    </source>
</evidence>
<name>A0A6J6HVT0_9ZZZZ</name>